<keyword evidence="2" id="KW-0808">Transferase</keyword>
<name>A0A543FA41_9NOCA</name>
<keyword evidence="3" id="KW-1185">Reference proteome</keyword>
<organism evidence="2 3">
    <name type="scientific">Nocardia bhagyanarayanae</name>
    <dbReference type="NCBI Taxonomy" id="1215925"/>
    <lineage>
        <taxon>Bacteria</taxon>
        <taxon>Bacillati</taxon>
        <taxon>Actinomycetota</taxon>
        <taxon>Actinomycetes</taxon>
        <taxon>Mycobacteriales</taxon>
        <taxon>Nocardiaceae</taxon>
        <taxon>Nocardia</taxon>
    </lineage>
</organism>
<accession>A0A543FA41</accession>
<dbReference type="InterPro" id="IPR000182">
    <property type="entry name" value="GNAT_dom"/>
</dbReference>
<dbReference type="InterPro" id="IPR016181">
    <property type="entry name" value="Acyl_CoA_acyltransferase"/>
</dbReference>
<sequence length="187" mass="20593">MNRLPMLSAVQIAAERVLLRKARDTDRERLIELQTDPDVWTYIGGPRLREDVEQRLDAIGGTAKATANPGHFVIADKTTDDLLGTFELKRRAADEPGHVTDHGEELELGYLLRRDAWGAGLAFEAATTVLRAAADELPDQPVLIATQTANKRSLGLAARLGFQPVSTFEWFDAEQTLCLASLHSFKG</sequence>
<evidence type="ECO:0000313" key="2">
    <source>
        <dbReference type="EMBL" id="TQM30702.1"/>
    </source>
</evidence>
<dbReference type="InterPro" id="IPR051531">
    <property type="entry name" value="N-acetyltransferase"/>
</dbReference>
<protein>
    <submittedName>
        <fullName evidence="2">RimJ/RimL family protein N-acetyltransferase</fullName>
    </submittedName>
</protein>
<dbReference type="RefSeq" id="WP_141808943.1">
    <property type="nucleotide sequence ID" value="NZ_VFPG01000001.1"/>
</dbReference>
<proteinExistence type="predicted"/>
<dbReference type="OrthoDB" id="3533156at2"/>
<dbReference type="PANTHER" id="PTHR43792:SF1">
    <property type="entry name" value="N-ACETYLTRANSFERASE DOMAIN-CONTAINING PROTEIN"/>
    <property type="match status" value="1"/>
</dbReference>
<evidence type="ECO:0000313" key="3">
    <source>
        <dbReference type="Proteomes" id="UP000316331"/>
    </source>
</evidence>
<dbReference type="Gene3D" id="3.40.630.30">
    <property type="match status" value="1"/>
</dbReference>
<gene>
    <name evidence="2" type="ORF">FB390_2338</name>
</gene>
<reference evidence="2 3" key="1">
    <citation type="submission" date="2019-06" db="EMBL/GenBank/DDBJ databases">
        <title>Sequencing the genomes of 1000 actinobacteria strains.</title>
        <authorList>
            <person name="Klenk H.-P."/>
        </authorList>
    </citation>
    <scope>NUCLEOTIDE SEQUENCE [LARGE SCALE GENOMIC DNA]</scope>
    <source>
        <strain evidence="2 3">DSM 103495</strain>
    </source>
</reference>
<dbReference type="EMBL" id="VFPG01000001">
    <property type="protein sequence ID" value="TQM30702.1"/>
    <property type="molecule type" value="Genomic_DNA"/>
</dbReference>
<comment type="caution">
    <text evidence="2">The sequence shown here is derived from an EMBL/GenBank/DDBJ whole genome shotgun (WGS) entry which is preliminary data.</text>
</comment>
<feature type="domain" description="N-acetyltransferase" evidence="1">
    <location>
        <begin position="16"/>
        <end position="163"/>
    </location>
</feature>
<dbReference type="PANTHER" id="PTHR43792">
    <property type="entry name" value="GNAT FAMILY, PUTATIVE (AFU_ORTHOLOGUE AFUA_3G00765)-RELATED-RELATED"/>
    <property type="match status" value="1"/>
</dbReference>
<evidence type="ECO:0000259" key="1">
    <source>
        <dbReference type="Pfam" id="PF13302"/>
    </source>
</evidence>
<dbReference type="Pfam" id="PF13302">
    <property type="entry name" value="Acetyltransf_3"/>
    <property type="match status" value="1"/>
</dbReference>
<dbReference type="GO" id="GO:0016747">
    <property type="term" value="F:acyltransferase activity, transferring groups other than amino-acyl groups"/>
    <property type="evidence" value="ECO:0007669"/>
    <property type="project" value="InterPro"/>
</dbReference>
<dbReference type="Proteomes" id="UP000316331">
    <property type="component" value="Unassembled WGS sequence"/>
</dbReference>
<dbReference type="SUPFAM" id="SSF55729">
    <property type="entry name" value="Acyl-CoA N-acyltransferases (Nat)"/>
    <property type="match status" value="1"/>
</dbReference>
<dbReference type="AlphaFoldDB" id="A0A543FA41"/>